<evidence type="ECO:0000256" key="1">
    <source>
        <dbReference type="SAM" id="Phobius"/>
    </source>
</evidence>
<sequence>MQSFLDMDVRLLLPIITLGNVLNTLFNLQLQGIEPKIEKLLVPAVIGSFGGPLIGNLIYKQFVFSTDLLIIFFMSLLVFPIVCKSAYIKKFVKIFPMIGTSLFYVGLKNNKQDLTSIIAYLVISDVFSKLFLKILTNKNIDYDIEDVKQLSINIAIICVFKYFEITDLIAFIIVFCNALRPQIKFNNKIIKKNKAKFKNIKDVPLTYSPDKKKRPVRRTSIVSLA</sequence>
<name>A0A0F9WC04_9MICR</name>
<dbReference type="VEuPathDB" id="MicrosporidiaDB:NCER_100407"/>
<feature type="transmembrane region" description="Helical" evidence="1">
    <location>
        <begin position="12"/>
        <end position="28"/>
    </location>
</feature>
<organism evidence="2 3">
    <name type="scientific">Vairimorpha ceranae</name>
    <dbReference type="NCBI Taxonomy" id="40302"/>
    <lineage>
        <taxon>Eukaryota</taxon>
        <taxon>Fungi</taxon>
        <taxon>Fungi incertae sedis</taxon>
        <taxon>Microsporidia</taxon>
        <taxon>Nosematidae</taxon>
        <taxon>Vairimorpha</taxon>
    </lineage>
</organism>
<dbReference type="GeneID" id="36320192"/>
<dbReference type="EMBL" id="JPQZ01000034">
    <property type="protein sequence ID" value="KKO75051.1"/>
    <property type="molecule type" value="Genomic_DNA"/>
</dbReference>
<dbReference type="RefSeq" id="XP_024330793.1">
    <property type="nucleotide sequence ID" value="XM_024475257.1"/>
</dbReference>
<keyword evidence="3" id="KW-1185">Reference proteome</keyword>
<dbReference type="OrthoDB" id="2195547at2759"/>
<reference evidence="2 3" key="1">
    <citation type="journal article" date="2015" name="Environ. Microbiol.">
        <title>Genome analyses suggest the presence of polyploidy and recent human-driven expansions in eight global populations of the honeybee pathogen Nosema ceranae.</title>
        <authorList>
            <person name="Pelin A."/>
            <person name="Selman M."/>
            <person name="Aris-Brosou S."/>
            <person name="Farinelli L."/>
            <person name="Corradi N."/>
        </authorList>
    </citation>
    <scope>NUCLEOTIDE SEQUENCE [LARGE SCALE GENOMIC DNA]</scope>
    <source>
        <strain evidence="2 3">PA08 1199</strain>
    </source>
</reference>
<proteinExistence type="predicted"/>
<accession>A0A0F9WC04</accession>
<dbReference type="VEuPathDB" id="MicrosporidiaDB:AAJ76_340009541"/>
<keyword evidence="1" id="KW-0472">Membrane</keyword>
<dbReference type="AlphaFoldDB" id="A0A0F9WC04"/>
<evidence type="ECO:0000313" key="2">
    <source>
        <dbReference type="EMBL" id="KKO75051.1"/>
    </source>
</evidence>
<feature type="transmembrane region" description="Helical" evidence="1">
    <location>
        <begin position="40"/>
        <end position="62"/>
    </location>
</feature>
<keyword evidence="1" id="KW-0812">Transmembrane</keyword>
<keyword evidence="1" id="KW-1133">Transmembrane helix</keyword>
<comment type="caution">
    <text evidence="2">The sequence shown here is derived from an EMBL/GenBank/DDBJ whole genome shotgun (WGS) entry which is preliminary data.</text>
</comment>
<evidence type="ECO:0000313" key="3">
    <source>
        <dbReference type="Proteomes" id="UP000034350"/>
    </source>
</evidence>
<protein>
    <submittedName>
        <fullName evidence="2">Uncharacterized protein</fullName>
    </submittedName>
</protein>
<feature type="transmembrane region" description="Helical" evidence="1">
    <location>
        <begin position="152"/>
        <end position="179"/>
    </location>
</feature>
<dbReference type="Proteomes" id="UP000034350">
    <property type="component" value="Unassembled WGS sequence"/>
</dbReference>
<gene>
    <name evidence="2" type="ORF">AAJ76_340009541</name>
</gene>
<feature type="transmembrane region" description="Helical" evidence="1">
    <location>
        <begin position="68"/>
        <end position="87"/>
    </location>
</feature>
<dbReference type="VEuPathDB" id="MicrosporidiaDB:G9O61_00g019610"/>